<dbReference type="EMBL" id="LJUJ01000009">
    <property type="protein sequence ID" value="KPK63685.1"/>
    <property type="molecule type" value="Genomic_DNA"/>
</dbReference>
<dbReference type="STRING" id="1703779.AMJ83_05640"/>
<organism evidence="3 4">
    <name type="scientific">candidate division WOR_3 bacterium SM23_42</name>
    <dbReference type="NCBI Taxonomy" id="1703779"/>
    <lineage>
        <taxon>Bacteria</taxon>
        <taxon>Bacteria division WOR-3</taxon>
    </lineage>
</organism>
<dbReference type="Gene3D" id="2.60.40.3800">
    <property type="match status" value="1"/>
</dbReference>
<dbReference type="InterPro" id="IPR029030">
    <property type="entry name" value="Caspase-like_dom_sf"/>
</dbReference>
<dbReference type="GO" id="GO:0006508">
    <property type="term" value="P:proteolysis"/>
    <property type="evidence" value="ECO:0007669"/>
    <property type="project" value="InterPro"/>
</dbReference>
<sequence>MLSSIFIVLIVGNTTISELGTTGVEISFSMPEVRREDYSFPEAMWLNKSGEPNLPSLLYKVGIPQDGDVVVTVVGHDETVFRNVVVDPVYYVAVDEEPLGEKIDFHGEVYKLNALFPDRLIDVSKPGYFRDLYTVDVRINPVRYNPITKELRVTRNVRIEIKFRGQPKVGGAVDAAYDDIYERTIVNYRQCRNWRRIARPLRQNPFVGATWYKIEVEDEGIYRIGMDELTNAGLDPEQFDPRTMKIYTAPFDVLPRTVPMPDSLDSLIQIPVYVYGEEDGVFDQNDYLIFYGYSASHFVPATDVVWFENGYALSNVYWFTFGGADGLRMEQVDAQWDGTTPDTTVNAIVHNEIDLGNPTRSGTNWYWADVSPLSSDMGSAQITIGHPEAAGMAQVRVAMFALNSAQFWYRFSINGATFFNDTLYIPAQPQMPPIFLTGTGALTGDSSALLFEVMRPAGVMTSLEEFLNAVDISYERKARLNKPFHVLFTATTSYSVKCTEVETEPFVLDITELNLPKMLSNLTIGGSVMQLSGAVDSFQMLYFSKLSLAETAELQPASPGRLRTQGDGCEYIVITHEDFYTAIMPLVEYRSREYLTKLVVVDDIYDDFAFGKYDPLAIKHFLYYTMNNWSPYPKYVLLVGDATYDYKNNLGKDNPPNFVPMYEYGTYLSGSPVFSNNSLYEGEYVNFGQGEVMCLGRITVRSRQEVRDYIDKVVTYETGDIVGPWTKRVLLTADDEYAYGFEYPTIHTGACERNSDNIPDSLYDFAKVYMISYPPLGAGTAEKANAREAFIREFNRGALMGIFYGHGNTHQLAHEVLFLSPYVGRLNNGRRYPFFYFGSCNVSRFNDSDFECLGEEFVRTRDGAIGTIGCTAGSYSGENEVIGGRLCASITDPDTTLTMGECSVIARGGYWTRQYLLIGDPATRFRKMYHPMYLASSPDSVRPIERLGVVADNERYHLTASVRDTTIIDKFDASTADRISGRVGRDVQTGSSSYIYYEYAIDGKQVYVGYWDNDTATIIAPRVSTTHLPVIKLSSVYGDQSGLLDSLRVYGTAMPTADNTGPEVALYAGGRLLKDDDWVSKQFTLNGRVADSSGINLLYSVESTNGFYLYINSDLDSKIDLRDYFYYNKNSFTSGEFSVEIDLPEAVDTLTINVVDNNFNQTVYRLVLNTEVFGQIAFEDFLVYPNPLRTDGGSWFTFNLTRSGLVQLKIFTIAGRLIKTIDNVSCTVGYNQVYWDGLDNFQDEISNGVYIVKAFVEADNSRAEVIEKFIIAR</sequence>
<dbReference type="SUPFAM" id="SSF52129">
    <property type="entry name" value="Caspase-like"/>
    <property type="match status" value="1"/>
</dbReference>
<protein>
    <recommendedName>
        <fullName evidence="5">Gingipain domain-containing protein</fullName>
    </recommendedName>
</protein>
<dbReference type="Gene3D" id="3.40.50.1460">
    <property type="match status" value="1"/>
</dbReference>
<dbReference type="Proteomes" id="UP000051373">
    <property type="component" value="Unassembled WGS sequence"/>
</dbReference>
<proteinExistence type="predicted"/>
<name>A0A0S8FSJ8_UNCW3</name>
<feature type="domain" description="Gingipain propeptide" evidence="2">
    <location>
        <begin position="37"/>
        <end position="189"/>
    </location>
</feature>
<dbReference type="GO" id="GO:0004197">
    <property type="term" value="F:cysteine-type endopeptidase activity"/>
    <property type="evidence" value="ECO:0007669"/>
    <property type="project" value="InterPro"/>
</dbReference>
<feature type="domain" description="Gingipain" evidence="1">
    <location>
        <begin position="571"/>
        <end position="924"/>
    </location>
</feature>
<dbReference type="Gene3D" id="2.60.40.4070">
    <property type="match status" value="1"/>
</dbReference>
<dbReference type="PATRIC" id="fig|1703779.3.peg.1457"/>
<dbReference type="InterPro" id="IPR001769">
    <property type="entry name" value="Gingipain"/>
</dbReference>
<evidence type="ECO:0000259" key="2">
    <source>
        <dbReference type="Pfam" id="PF08126"/>
    </source>
</evidence>
<dbReference type="Pfam" id="PF08126">
    <property type="entry name" value="Propeptide_C25"/>
    <property type="match status" value="1"/>
</dbReference>
<evidence type="ECO:0000313" key="3">
    <source>
        <dbReference type="EMBL" id="KPK63685.1"/>
    </source>
</evidence>
<evidence type="ECO:0000259" key="1">
    <source>
        <dbReference type="Pfam" id="PF01364"/>
    </source>
</evidence>
<dbReference type="InterPro" id="IPR038490">
    <property type="entry name" value="Gingipain_propep_sf"/>
</dbReference>
<dbReference type="InterPro" id="IPR012600">
    <property type="entry name" value="Propeptide_C25"/>
</dbReference>
<gene>
    <name evidence="3" type="ORF">AMJ83_05640</name>
</gene>
<evidence type="ECO:0008006" key="5">
    <source>
        <dbReference type="Google" id="ProtNLM"/>
    </source>
</evidence>
<dbReference type="AlphaFoldDB" id="A0A0S8FSJ8"/>
<comment type="caution">
    <text evidence="3">The sequence shown here is derived from an EMBL/GenBank/DDBJ whole genome shotgun (WGS) entry which is preliminary data.</text>
</comment>
<evidence type="ECO:0000313" key="4">
    <source>
        <dbReference type="Proteomes" id="UP000051373"/>
    </source>
</evidence>
<dbReference type="Pfam" id="PF01364">
    <property type="entry name" value="Peptidase_C25"/>
    <property type="match status" value="1"/>
</dbReference>
<accession>A0A0S8FSJ8</accession>
<reference evidence="3 4" key="1">
    <citation type="journal article" date="2015" name="Microbiome">
        <title>Genomic resolution of linkages in carbon, nitrogen, and sulfur cycling among widespread estuary sediment bacteria.</title>
        <authorList>
            <person name="Baker B.J."/>
            <person name="Lazar C.S."/>
            <person name="Teske A.P."/>
            <person name="Dick G.J."/>
        </authorList>
    </citation>
    <scope>NUCLEOTIDE SEQUENCE [LARGE SCALE GENOMIC DNA]</scope>
    <source>
        <strain evidence="3">SM23_42</strain>
    </source>
</reference>